<comment type="caution">
    <text evidence="4">The sequence shown here is derived from an EMBL/GenBank/DDBJ whole genome shotgun (WGS) entry which is preliminary data.</text>
</comment>
<dbReference type="PANTHER" id="PTHR43240:SF5">
    <property type="entry name" value="1,4-DIHYDROXY-2-NAPHTHOYL-COA THIOESTERASE 1"/>
    <property type="match status" value="1"/>
</dbReference>
<evidence type="ECO:0000313" key="4">
    <source>
        <dbReference type="EMBL" id="OPF87457.1"/>
    </source>
</evidence>
<feature type="domain" description="Thioesterase" evidence="3">
    <location>
        <begin position="33"/>
        <end position="110"/>
    </location>
</feature>
<dbReference type="GO" id="GO:0005829">
    <property type="term" value="C:cytosol"/>
    <property type="evidence" value="ECO:0007669"/>
    <property type="project" value="TreeGrafter"/>
</dbReference>
<dbReference type="CDD" id="cd03443">
    <property type="entry name" value="PaaI_thioesterase"/>
    <property type="match status" value="1"/>
</dbReference>
<evidence type="ECO:0000259" key="3">
    <source>
        <dbReference type="Pfam" id="PF03061"/>
    </source>
</evidence>
<proteinExistence type="inferred from homology"/>
<keyword evidence="5" id="KW-1185">Reference proteome</keyword>
<name>A0A1V4DG02_9ENTE</name>
<reference evidence="4 5" key="1">
    <citation type="submission" date="2017-02" db="EMBL/GenBank/DDBJ databases">
        <title>Vagococcus cremeus sp. nov., isolated from the small intestine of a marten, Martes flavigula.</title>
        <authorList>
            <person name="Tak E.J."/>
            <person name="Bae J.-W."/>
        </authorList>
    </citation>
    <scope>NUCLEOTIDE SEQUENCE [LARGE SCALE GENOMIC DNA]</scope>
    <source>
        <strain evidence="4 5">D7T301</strain>
    </source>
</reference>
<dbReference type="PANTHER" id="PTHR43240">
    <property type="entry name" value="1,4-DIHYDROXY-2-NAPHTHOYL-COA THIOESTERASE 1"/>
    <property type="match status" value="1"/>
</dbReference>
<dbReference type="InterPro" id="IPR006683">
    <property type="entry name" value="Thioestr_dom"/>
</dbReference>
<keyword evidence="2" id="KW-0378">Hydrolase</keyword>
<comment type="similarity">
    <text evidence="1">Belongs to the thioesterase PaaI family.</text>
</comment>
<dbReference type="InterPro" id="IPR003736">
    <property type="entry name" value="PAAI_dom"/>
</dbReference>
<accession>A0A1V4DG02</accession>
<dbReference type="EMBL" id="MVAB01000001">
    <property type="protein sequence ID" value="OPF87457.1"/>
    <property type="molecule type" value="Genomic_DNA"/>
</dbReference>
<dbReference type="InterPro" id="IPR029069">
    <property type="entry name" value="HotDog_dom_sf"/>
</dbReference>
<evidence type="ECO:0000256" key="1">
    <source>
        <dbReference type="ARBA" id="ARBA00008324"/>
    </source>
</evidence>
<protein>
    <submittedName>
        <fullName evidence="4">Aromatic compound catabolic protein</fullName>
    </submittedName>
</protein>
<dbReference type="GO" id="GO:0061522">
    <property type="term" value="F:1,4-dihydroxy-2-naphthoyl-CoA thioesterase activity"/>
    <property type="evidence" value="ECO:0007669"/>
    <property type="project" value="TreeGrafter"/>
</dbReference>
<evidence type="ECO:0000256" key="2">
    <source>
        <dbReference type="ARBA" id="ARBA00022801"/>
    </source>
</evidence>
<dbReference type="NCBIfam" id="TIGR00369">
    <property type="entry name" value="unchar_dom_1"/>
    <property type="match status" value="1"/>
</dbReference>
<sequence length="124" mass="13509">MNALDYLDIKIKDVSKEKVTLTMVVDGKHLQPFGLMHGGMNAVLIETATSIGANESIDTTKQVAVGLDIQVNHLKSAVKGDTLTVVAIPDHIGKTTQVWQAEITNQKQQKISVGRCTLMVKRIN</sequence>
<dbReference type="AlphaFoldDB" id="A0A1V4DG02"/>
<dbReference type="Pfam" id="PF03061">
    <property type="entry name" value="4HBT"/>
    <property type="match status" value="1"/>
</dbReference>
<evidence type="ECO:0000313" key="5">
    <source>
        <dbReference type="Proteomes" id="UP000189970"/>
    </source>
</evidence>
<organism evidence="4 5">
    <name type="scientific">Vagococcus martis</name>
    <dbReference type="NCBI Taxonomy" id="1768210"/>
    <lineage>
        <taxon>Bacteria</taxon>
        <taxon>Bacillati</taxon>
        <taxon>Bacillota</taxon>
        <taxon>Bacilli</taxon>
        <taxon>Lactobacillales</taxon>
        <taxon>Enterococcaceae</taxon>
        <taxon>Vagococcus</taxon>
    </lineage>
</organism>
<dbReference type="RefSeq" id="WP_079345990.1">
    <property type="nucleotide sequence ID" value="NZ_MVAB01000001.1"/>
</dbReference>
<dbReference type="Proteomes" id="UP000189970">
    <property type="component" value="Unassembled WGS sequence"/>
</dbReference>
<dbReference type="Gene3D" id="3.10.129.10">
    <property type="entry name" value="Hotdog Thioesterase"/>
    <property type="match status" value="1"/>
</dbReference>
<dbReference type="SUPFAM" id="SSF54637">
    <property type="entry name" value="Thioesterase/thiol ester dehydrase-isomerase"/>
    <property type="match status" value="1"/>
</dbReference>
<gene>
    <name evidence="4" type="ORF">BW731_04170</name>
</gene>